<dbReference type="GO" id="GO:0016787">
    <property type="term" value="F:hydrolase activity"/>
    <property type="evidence" value="ECO:0007669"/>
    <property type="project" value="UniProtKB-KW"/>
</dbReference>
<evidence type="ECO:0000256" key="2">
    <source>
        <dbReference type="SAM" id="SignalP"/>
    </source>
</evidence>
<evidence type="ECO:0008006" key="5">
    <source>
        <dbReference type="Google" id="ProtNLM"/>
    </source>
</evidence>
<dbReference type="OrthoDB" id="1600564at2759"/>
<reference evidence="3 4" key="1">
    <citation type="journal article" date="2019" name="Sci. Rep.">
        <title>A high-quality genome of Eragrostis curvula grass provides insights into Poaceae evolution and supports new strategies to enhance forage quality.</title>
        <authorList>
            <person name="Carballo J."/>
            <person name="Santos B.A.C.M."/>
            <person name="Zappacosta D."/>
            <person name="Garbus I."/>
            <person name="Selva J.P."/>
            <person name="Gallo C.A."/>
            <person name="Diaz A."/>
            <person name="Albertini E."/>
            <person name="Caccamo M."/>
            <person name="Echenique V."/>
        </authorList>
    </citation>
    <scope>NUCLEOTIDE SEQUENCE [LARGE SCALE GENOMIC DNA]</scope>
    <source>
        <strain evidence="4">cv. Victoria</strain>
        <tissue evidence="3">Leaf</tissue>
    </source>
</reference>
<dbReference type="Gramene" id="TVU17782">
    <property type="protein sequence ID" value="TVU17782"/>
    <property type="gene ID" value="EJB05_33838"/>
</dbReference>
<dbReference type="EMBL" id="RWGY01000029">
    <property type="protein sequence ID" value="TVU17782.1"/>
    <property type="molecule type" value="Genomic_DNA"/>
</dbReference>
<keyword evidence="4" id="KW-1185">Reference proteome</keyword>
<keyword evidence="2" id="KW-0732">Signal</keyword>
<organism evidence="3 4">
    <name type="scientific">Eragrostis curvula</name>
    <name type="common">weeping love grass</name>
    <dbReference type="NCBI Taxonomy" id="38414"/>
    <lineage>
        <taxon>Eukaryota</taxon>
        <taxon>Viridiplantae</taxon>
        <taxon>Streptophyta</taxon>
        <taxon>Embryophyta</taxon>
        <taxon>Tracheophyta</taxon>
        <taxon>Spermatophyta</taxon>
        <taxon>Magnoliopsida</taxon>
        <taxon>Liliopsida</taxon>
        <taxon>Poales</taxon>
        <taxon>Poaceae</taxon>
        <taxon>PACMAD clade</taxon>
        <taxon>Chloridoideae</taxon>
        <taxon>Eragrostideae</taxon>
        <taxon>Eragrostidinae</taxon>
        <taxon>Eragrostis</taxon>
    </lineage>
</organism>
<protein>
    <recommendedName>
        <fullName evidence="5">SGNH hydrolase-type esterase domain-containing protein</fullName>
    </recommendedName>
</protein>
<comment type="caution">
    <text evidence="3">The sequence shown here is derived from an EMBL/GenBank/DDBJ whole genome shotgun (WGS) entry which is preliminary data.</text>
</comment>
<feature type="signal peptide" evidence="2">
    <location>
        <begin position="1"/>
        <end position="21"/>
    </location>
</feature>
<gene>
    <name evidence="3" type="ORF">EJB05_33838</name>
</gene>
<evidence type="ECO:0000256" key="1">
    <source>
        <dbReference type="ARBA" id="ARBA00022801"/>
    </source>
</evidence>
<dbReference type="Gene3D" id="3.40.50.1110">
    <property type="entry name" value="SGNH hydrolase"/>
    <property type="match status" value="1"/>
</dbReference>
<feature type="chain" id="PRO_5023931505" description="SGNH hydrolase-type esterase domain-containing protein" evidence="2">
    <location>
        <begin position="22"/>
        <end position="189"/>
    </location>
</feature>
<dbReference type="Proteomes" id="UP000324897">
    <property type="component" value="Chromosome 7"/>
</dbReference>
<proteinExistence type="predicted"/>
<dbReference type="PANTHER" id="PTHR45648">
    <property type="entry name" value="GDSL LIPASE/ACYLHYDROLASE FAMILY PROTEIN (AFU_ORTHOLOGUE AFUA_4G14700)"/>
    <property type="match status" value="1"/>
</dbReference>
<dbReference type="AlphaFoldDB" id="A0A5J9U247"/>
<dbReference type="InterPro" id="IPR051058">
    <property type="entry name" value="GDSL_Est/Lipase"/>
</dbReference>
<evidence type="ECO:0000313" key="3">
    <source>
        <dbReference type="EMBL" id="TVU17782.1"/>
    </source>
</evidence>
<name>A0A5J9U247_9POAL</name>
<accession>A0A5J9U247</accession>
<dbReference type="PANTHER" id="PTHR45648:SF46">
    <property type="entry name" value="OS06G0725100 PROTEIN"/>
    <property type="match status" value="1"/>
</dbReference>
<sequence>MAARLVLCLVILMQVLGSAVGIRPPAMYVFGGLDAGLVSRANRRYYGIDYPLRIPTGRFSNGYNTADYVERGHQHPIVEAGSVLQRDQGSDGRHAATLGSGAAANALLARSIFLVGVGSNDLFGFAAAEQAQNRSAADDVAAFYTSLISNYSAAITELYTMGARRFGIINVGLLGQSISLLHAPNDVDD</sequence>
<keyword evidence="1" id="KW-0378">Hydrolase</keyword>
<evidence type="ECO:0000313" key="4">
    <source>
        <dbReference type="Proteomes" id="UP000324897"/>
    </source>
</evidence>
<dbReference type="InterPro" id="IPR036514">
    <property type="entry name" value="SGNH_hydro_sf"/>
</dbReference>
<feature type="non-terminal residue" evidence="3">
    <location>
        <position position="1"/>
    </location>
</feature>